<organism evidence="2 3">
    <name type="scientific">Solanum verrucosum</name>
    <dbReference type="NCBI Taxonomy" id="315347"/>
    <lineage>
        <taxon>Eukaryota</taxon>
        <taxon>Viridiplantae</taxon>
        <taxon>Streptophyta</taxon>
        <taxon>Embryophyta</taxon>
        <taxon>Tracheophyta</taxon>
        <taxon>Spermatophyta</taxon>
        <taxon>Magnoliopsida</taxon>
        <taxon>eudicotyledons</taxon>
        <taxon>Gunneridae</taxon>
        <taxon>Pentapetalae</taxon>
        <taxon>asterids</taxon>
        <taxon>lamiids</taxon>
        <taxon>Solanales</taxon>
        <taxon>Solanaceae</taxon>
        <taxon>Solanoideae</taxon>
        <taxon>Solaneae</taxon>
        <taxon>Solanum</taxon>
    </lineage>
</organism>
<accession>A0AAF0UMH3</accession>
<evidence type="ECO:0000313" key="2">
    <source>
        <dbReference type="EMBL" id="WMV47924.1"/>
    </source>
</evidence>
<proteinExistence type="predicted"/>
<name>A0AAF0UMH3_SOLVR</name>
<protein>
    <recommendedName>
        <fullName evidence="1">Agenet-like domain-containing protein</fullName>
    </recommendedName>
</protein>
<dbReference type="Proteomes" id="UP001234989">
    <property type="component" value="Chromosome 9"/>
</dbReference>
<sequence>MVVTIDCSDCRGWWLWTKVVDGNGRGWQLIIMSGSNGVHEGGYCKDIMDQKYQLPFKVGQTAEARCLEDGYRGAWFRCKIQEISRRGGHWSALLQYFDYPDEKWAWTELNQMGQLMLRPEYPPVHLKNKVSDVSSNSDVTVVVDGTWREGDLVDWLYDDCLLVRTSDKIELLPPPLGEGETYDAFVKDLRPSLDWSPECGWVMPASQAGESSCQYPQLLKLVSQGHAIVKGRRGRQARTGSSSNSSFYTRLSGYQQRDITISKDAANRSNDMLKETTSYASSFAHSSAKSLPALDDKRGSESKELLDQFSNIAELKEAANISSIRDDASKSVAPTDMDQKVLGLLNKFKTSGEIPFNSLESDELEEAILDLEELANKISRPKQLMESKRPLSDGVTPSWKFVKHYGTSTKN</sequence>
<evidence type="ECO:0000259" key="1">
    <source>
        <dbReference type="Pfam" id="PF05641"/>
    </source>
</evidence>
<dbReference type="Pfam" id="PF05641">
    <property type="entry name" value="Agenet"/>
    <property type="match status" value="1"/>
</dbReference>
<feature type="domain" description="Agenet-like" evidence="1">
    <location>
        <begin position="59"/>
        <end position="122"/>
    </location>
</feature>
<dbReference type="EMBL" id="CP133620">
    <property type="protein sequence ID" value="WMV47924.1"/>
    <property type="molecule type" value="Genomic_DNA"/>
</dbReference>
<gene>
    <name evidence="2" type="ORF">MTR67_041309</name>
</gene>
<evidence type="ECO:0000313" key="3">
    <source>
        <dbReference type="Proteomes" id="UP001234989"/>
    </source>
</evidence>
<dbReference type="PANTHER" id="PTHR36805:SF7">
    <property type="entry name" value="AGENET DOMAIN-CONTAINING PROTEIN"/>
    <property type="match status" value="1"/>
</dbReference>
<dbReference type="AlphaFoldDB" id="A0AAF0UMH3"/>
<dbReference type="InterPro" id="IPR008395">
    <property type="entry name" value="Agenet-like_dom"/>
</dbReference>
<dbReference type="PANTHER" id="PTHR36805">
    <property type="entry name" value="AGENET DOMAIN-CONTAINING PROTEIN"/>
    <property type="match status" value="1"/>
</dbReference>
<keyword evidence="3" id="KW-1185">Reference proteome</keyword>
<reference evidence="2" key="1">
    <citation type="submission" date="2023-08" db="EMBL/GenBank/DDBJ databases">
        <title>A de novo genome assembly of Solanum verrucosum Schlechtendal, a Mexican diploid species geographically isolated from the other diploid A-genome species in potato relatives.</title>
        <authorList>
            <person name="Hosaka K."/>
        </authorList>
    </citation>
    <scope>NUCLEOTIDE SEQUENCE</scope>
    <source>
        <tissue evidence="2">Young leaves</tissue>
    </source>
</reference>